<keyword evidence="4" id="KW-1185">Reference proteome</keyword>
<accession>A0AAY4CYM1</accession>
<dbReference type="GO" id="GO:0004672">
    <property type="term" value="F:protein kinase activity"/>
    <property type="evidence" value="ECO:0007669"/>
    <property type="project" value="TreeGrafter"/>
</dbReference>
<evidence type="ECO:0000313" key="4">
    <source>
        <dbReference type="Proteomes" id="UP000694580"/>
    </source>
</evidence>
<dbReference type="GeneTree" id="ENSGT00940000158912"/>
<dbReference type="PROSITE" id="PS51489">
    <property type="entry name" value="BUB1_N"/>
    <property type="match status" value="1"/>
</dbReference>
<reference evidence="3" key="3">
    <citation type="submission" date="2025-09" db="UniProtKB">
        <authorList>
            <consortium name="Ensembl"/>
        </authorList>
    </citation>
    <scope>IDENTIFICATION</scope>
</reference>
<gene>
    <name evidence="3" type="primary">bub1bb</name>
</gene>
<dbReference type="Gene3D" id="1.25.40.430">
    <property type="match status" value="1"/>
</dbReference>
<name>A0AAY4CYM1_9TELE</name>
<evidence type="ECO:0000313" key="3">
    <source>
        <dbReference type="Ensembl" id="ENSDCDP00010038228.1"/>
    </source>
</evidence>
<dbReference type="FunFam" id="1.25.40.430:FF:000003">
    <property type="entry name" value="Checkpoint serine/threonine-protein kinase BUB1"/>
    <property type="match status" value="1"/>
</dbReference>
<dbReference type="PANTHER" id="PTHR14030:SF25">
    <property type="entry name" value="MITOTIC CHECKPOINT SERINE_THREONINE-PROTEIN KINASE BUB1 BETA"/>
    <property type="match status" value="1"/>
</dbReference>
<dbReference type="Pfam" id="PF08311">
    <property type="entry name" value="Mad3_BUB1_I"/>
    <property type="match status" value="1"/>
</dbReference>
<dbReference type="PANTHER" id="PTHR14030">
    <property type="entry name" value="MITOTIC CHECKPOINT SERINE/THREONINE-PROTEIN KINASE BUB1"/>
    <property type="match status" value="1"/>
</dbReference>
<protein>
    <recommendedName>
        <fullName evidence="2">BUB1 N-terminal domain-containing protein</fullName>
    </recommendedName>
</protein>
<dbReference type="AlphaFoldDB" id="A0AAY4CYM1"/>
<feature type="region of interest" description="Disordered" evidence="1">
    <location>
        <begin position="272"/>
        <end position="294"/>
    </location>
</feature>
<dbReference type="Ensembl" id="ENSDCDT00010047834.1">
    <property type="protein sequence ID" value="ENSDCDP00010038228.1"/>
    <property type="gene ID" value="ENSDCDG00010024740.1"/>
</dbReference>
<dbReference type="InterPro" id="IPR013212">
    <property type="entry name" value="Mad3/Bub1_I"/>
</dbReference>
<organism evidence="3 4">
    <name type="scientific">Denticeps clupeoides</name>
    <name type="common">denticle herring</name>
    <dbReference type="NCBI Taxonomy" id="299321"/>
    <lineage>
        <taxon>Eukaryota</taxon>
        <taxon>Metazoa</taxon>
        <taxon>Chordata</taxon>
        <taxon>Craniata</taxon>
        <taxon>Vertebrata</taxon>
        <taxon>Euteleostomi</taxon>
        <taxon>Actinopterygii</taxon>
        <taxon>Neopterygii</taxon>
        <taxon>Teleostei</taxon>
        <taxon>Clupei</taxon>
        <taxon>Clupeiformes</taxon>
        <taxon>Denticipitoidei</taxon>
        <taxon>Denticipitidae</taxon>
        <taxon>Denticeps</taxon>
    </lineage>
</organism>
<evidence type="ECO:0000256" key="1">
    <source>
        <dbReference type="SAM" id="MobiDB-lite"/>
    </source>
</evidence>
<dbReference type="SMART" id="SM00777">
    <property type="entry name" value="Mad3_BUB1_I"/>
    <property type="match status" value="1"/>
</dbReference>
<evidence type="ECO:0000259" key="2">
    <source>
        <dbReference type="PROSITE" id="PS51489"/>
    </source>
</evidence>
<reference evidence="3" key="2">
    <citation type="submission" date="2025-08" db="UniProtKB">
        <authorList>
            <consortium name="Ensembl"/>
        </authorList>
    </citation>
    <scope>IDENTIFICATION</scope>
</reference>
<dbReference type="GO" id="GO:0051754">
    <property type="term" value="P:meiotic sister chromatid cohesion, centromeric"/>
    <property type="evidence" value="ECO:0007669"/>
    <property type="project" value="TreeGrafter"/>
</dbReference>
<dbReference type="InterPro" id="IPR015661">
    <property type="entry name" value="Bub1/Mad3"/>
</dbReference>
<dbReference type="GO" id="GO:0005634">
    <property type="term" value="C:nucleus"/>
    <property type="evidence" value="ECO:0007669"/>
    <property type="project" value="TreeGrafter"/>
</dbReference>
<reference evidence="3 4" key="1">
    <citation type="submission" date="2020-06" db="EMBL/GenBank/DDBJ databases">
        <authorList>
            <consortium name="Wellcome Sanger Institute Data Sharing"/>
        </authorList>
    </citation>
    <scope>NUCLEOTIDE SEQUENCE [LARGE SCALE GENOMIC DNA]</scope>
</reference>
<sequence length="416" mass="48210">MAEGDVEWELSKENIQPLRRGRDISALHQALSLQQEASNSTVCQHRQAFEAELRVNDGEDPLDVWDRYIKWTVQTFPQGGKESNISVLLERAITRFAEEKKYYNDSRYLDIWLKFAEHCPDPLDIFRYMQSKGIGVLLSAFYIAWSEEYERMGNYKKADCMYQEGFKCGAEPREKLMQFHRSLQARVSRHVMSAIADQDSSEEDDAMEIEEPQRITLGELKTRGKKKAVAPINRTGNRVIKNPRGLQMNAPLGPVQNSCLMVFDENKASFVPQEPKPESWMALPSSRAKENEQRPDKWTNIKMPQKSRFGQVIRAPPSRPNFQPFVEECDLPPTMTPCKINPSVNLVLSARKLCREETPLKRLQSHQQQQRDEGRAPEQSMYCKELLFSGATEFCFEELRAERFRQKYRNREGSDS</sequence>
<dbReference type="GO" id="GO:0007094">
    <property type="term" value="P:mitotic spindle assembly checkpoint signaling"/>
    <property type="evidence" value="ECO:0007669"/>
    <property type="project" value="InterPro"/>
</dbReference>
<dbReference type="Proteomes" id="UP000694580">
    <property type="component" value="Chromosome 1"/>
</dbReference>
<feature type="domain" description="BUB1 N-terminal" evidence="2">
    <location>
        <begin position="49"/>
        <end position="216"/>
    </location>
</feature>
<proteinExistence type="predicted"/>